<evidence type="ECO:0000256" key="5">
    <source>
        <dbReference type="ARBA" id="ARBA00023136"/>
    </source>
</evidence>
<keyword evidence="5 6" id="KW-0472">Membrane</keyword>
<sequence length="451" mass="47954">MNGETPTGSVSSSRIDSGVLRRILHGFGANAYSQIVTIVIQLAGVPILLHAWGEQLYGEWLILAAIPTYLSMADLGFSQSAGNDMTARMGRGDTQGALAVFQSLAALVYGLAVAGLALVILLVALLPLGHWLHLTSLSTSEVRWILWLLVAQVLVKLADGVNHAGFRANGDYALHVQINANTLLVQQVGMWGLALSGCGLLVAAAWFVGVWLVATPAVALLLFRRHPVLRPGFVNARLAHLQGLLRPALANLSLTLANALSIQGMLLVVAAVMGPVAVVTYSVLRTLTRLVVQGIAAITHAMEPEVARAWGQGNSNLVRILYLRGMGISLALALGVGIALYFLGGLVVAFWTHGKVVMNAGLFHWLLLAAFTTVLWQSAVSFLKALNRQVRVAMWFVIASGAGLLLAYLLLRWTHDLAGVGMALVAVDIGVGVYALLLANRLSGLHRSYAS</sequence>
<dbReference type="PANTHER" id="PTHR30250:SF26">
    <property type="entry name" value="PSMA PROTEIN"/>
    <property type="match status" value="1"/>
</dbReference>
<feature type="transmembrane region" description="Helical" evidence="6">
    <location>
        <begin position="98"/>
        <end position="124"/>
    </location>
</feature>
<evidence type="ECO:0008006" key="9">
    <source>
        <dbReference type="Google" id="ProtNLM"/>
    </source>
</evidence>
<evidence type="ECO:0000256" key="2">
    <source>
        <dbReference type="ARBA" id="ARBA00022475"/>
    </source>
</evidence>
<dbReference type="InterPro" id="IPR050833">
    <property type="entry name" value="Poly_Biosynth_Transport"/>
</dbReference>
<feature type="transmembrane region" description="Helical" evidence="6">
    <location>
        <begin position="417"/>
        <end position="439"/>
    </location>
</feature>
<name>A0AAE2YPT7_9PROT</name>
<evidence type="ECO:0000313" key="7">
    <source>
        <dbReference type="EMBL" id="MBU2788020.1"/>
    </source>
</evidence>
<keyword evidence="8" id="KW-1185">Reference proteome</keyword>
<feature type="transmembrane region" description="Helical" evidence="6">
    <location>
        <begin position="31"/>
        <end position="51"/>
    </location>
</feature>
<evidence type="ECO:0000256" key="3">
    <source>
        <dbReference type="ARBA" id="ARBA00022692"/>
    </source>
</evidence>
<proteinExistence type="predicted"/>
<dbReference type="PANTHER" id="PTHR30250">
    <property type="entry name" value="PST FAMILY PREDICTED COLANIC ACID TRANSPORTER"/>
    <property type="match status" value="1"/>
</dbReference>
<dbReference type="RefSeq" id="WP_215885494.1">
    <property type="nucleotide sequence ID" value="NZ_JAAXYO010000090.1"/>
</dbReference>
<dbReference type="GO" id="GO:0005886">
    <property type="term" value="C:plasma membrane"/>
    <property type="evidence" value="ECO:0007669"/>
    <property type="project" value="UniProtKB-SubCell"/>
</dbReference>
<dbReference type="Proteomes" id="UP001197378">
    <property type="component" value="Unassembled WGS sequence"/>
</dbReference>
<feature type="transmembrane region" description="Helical" evidence="6">
    <location>
        <begin position="57"/>
        <end position="77"/>
    </location>
</feature>
<dbReference type="EMBL" id="JAAXYO010000090">
    <property type="protein sequence ID" value="MBU2788020.1"/>
    <property type="molecule type" value="Genomic_DNA"/>
</dbReference>
<evidence type="ECO:0000313" key="8">
    <source>
        <dbReference type="Proteomes" id="UP001197378"/>
    </source>
</evidence>
<gene>
    <name evidence="7" type="ORF">HFQ13_07360</name>
</gene>
<feature type="transmembrane region" description="Helical" evidence="6">
    <location>
        <begin position="328"/>
        <end position="351"/>
    </location>
</feature>
<evidence type="ECO:0000256" key="1">
    <source>
        <dbReference type="ARBA" id="ARBA00004651"/>
    </source>
</evidence>
<feature type="transmembrane region" description="Helical" evidence="6">
    <location>
        <begin position="144"/>
        <end position="161"/>
    </location>
</feature>
<comment type="caution">
    <text evidence="7">The sequence shown here is derived from an EMBL/GenBank/DDBJ whole genome shotgun (WGS) entry which is preliminary data.</text>
</comment>
<feature type="transmembrane region" description="Helical" evidence="6">
    <location>
        <begin position="266"/>
        <end position="284"/>
    </location>
</feature>
<keyword evidence="2" id="KW-1003">Cell membrane</keyword>
<evidence type="ECO:0000256" key="6">
    <source>
        <dbReference type="SAM" id="Phobius"/>
    </source>
</evidence>
<comment type="subcellular location">
    <subcellularLocation>
        <location evidence="1">Cell membrane</location>
        <topology evidence="1">Multi-pass membrane protein</topology>
    </subcellularLocation>
</comment>
<organism evidence="7 8">
    <name type="scientific">Igneacidithiobacillus copahuensis</name>
    <dbReference type="NCBI Taxonomy" id="2724909"/>
    <lineage>
        <taxon>Bacteria</taxon>
        <taxon>Pseudomonadati</taxon>
        <taxon>Pseudomonadota</taxon>
        <taxon>Acidithiobacillia</taxon>
        <taxon>Acidithiobacillales</taxon>
        <taxon>Acidithiobacillaceae</taxon>
        <taxon>Igneacidithiobacillus</taxon>
    </lineage>
</organism>
<evidence type="ECO:0000256" key="4">
    <source>
        <dbReference type="ARBA" id="ARBA00022989"/>
    </source>
</evidence>
<feature type="transmembrane region" description="Helical" evidence="6">
    <location>
        <begin position="200"/>
        <end position="223"/>
    </location>
</feature>
<reference evidence="7" key="1">
    <citation type="journal article" date="2021" name="ISME J.">
        <title>Genomic evolution of the class Acidithiobacillia: deep-branching Proteobacteria living in extreme acidic conditions.</title>
        <authorList>
            <person name="Moya-Beltran A."/>
            <person name="Beard S."/>
            <person name="Rojas-Villalobos C."/>
            <person name="Issotta F."/>
            <person name="Gallardo Y."/>
            <person name="Ulloa R."/>
            <person name="Giaveno A."/>
            <person name="Degli Esposti M."/>
            <person name="Johnson D.B."/>
            <person name="Quatrini R."/>
        </authorList>
    </citation>
    <scope>NUCLEOTIDE SEQUENCE</scope>
    <source>
        <strain evidence="7">VAN18-1</strain>
    </source>
</reference>
<protein>
    <recommendedName>
        <fullName evidence="9">Polysaccharide biosynthesis protein</fullName>
    </recommendedName>
</protein>
<accession>A0AAE2YPT7</accession>
<keyword evidence="3 6" id="KW-0812">Transmembrane</keyword>
<keyword evidence="4 6" id="KW-1133">Transmembrane helix</keyword>
<dbReference type="AlphaFoldDB" id="A0AAE2YPT7"/>
<feature type="transmembrane region" description="Helical" evidence="6">
    <location>
        <begin position="392"/>
        <end position="411"/>
    </location>
</feature>
<feature type="transmembrane region" description="Helical" evidence="6">
    <location>
        <begin position="363"/>
        <end position="383"/>
    </location>
</feature>